<dbReference type="OrthoDB" id="4657at2759"/>
<dbReference type="GO" id="GO:0045259">
    <property type="term" value="C:proton-transporting ATP synthase complex"/>
    <property type="evidence" value="ECO:0007669"/>
    <property type="project" value="InterPro"/>
</dbReference>
<organism evidence="2 3">
    <name type="scientific">Galdieria partita</name>
    <dbReference type="NCBI Taxonomy" id="83374"/>
    <lineage>
        <taxon>Eukaryota</taxon>
        <taxon>Rhodophyta</taxon>
        <taxon>Bangiophyceae</taxon>
        <taxon>Galdieriales</taxon>
        <taxon>Galdieriaceae</taxon>
        <taxon>Galdieria</taxon>
    </lineage>
</organism>
<proteinExistence type="predicted"/>
<feature type="region of interest" description="Disordered" evidence="1">
    <location>
        <begin position="26"/>
        <end position="67"/>
    </location>
</feature>
<protein>
    <submittedName>
        <fullName evidence="2">Uncharacterized protein</fullName>
    </submittedName>
</protein>
<dbReference type="EMBL" id="BQMJ01000002">
    <property type="protein sequence ID" value="GJQ08468.1"/>
    <property type="molecule type" value="Genomic_DNA"/>
</dbReference>
<evidence type="ECO:0000313" key="3">
    <source>
        <dbReference type="Proteomes" id="UP001061958"/>
    </source>
</evidence>
<dbReference type="SUPFAM" id="SSF161065">
    <property type="entry name" value="ATP synthase D chain-like"/>
    <property type="match status" value="1"/>
</dbReference>
<accession>A0A9C7UMC0</accession>
<dbReference type="AlphaFoldDB" id="A0A9C7UMC0"/>
<keyword evidence="3" id="KW-1185">Reference proteome</keyword>
<feature type="compositionally biased region" description="Basic and acidic residues" evidence="1">
    <location>
        <begin position="35"/>
        <end position="47"/>
    </location>
</feature>
<comment type="caution">
    <text evidence="2">The sequence shown here is derived from an EMBL/GenBank/DDBJ whole genome shotgun (WGS) entry which is preliminary data.</text>
</comment>
<evidence type="ECO:0000256" key="1">
    <source>
        <dbReference type="SAM" id="MobiDB-lite"/>
    </source>
</evidence>
<dbReference type="GO" id="GO:0015986">
    <property type="term" value="P:proton motive force-driven ATP synthesis"/>
    <property type="evidence" value="ECO:0007669"/>
    <property type="project" value="InterPro"/>
</dbReference>
<sequence>MALCLVARLVSRRLFLYGTQSRLLATSSENGKNLTESKDSEIGKSQKQEGASESPEAESSRESTSIEQKLPPLDLTNLVKGRHPKDTAVYKEFQRRFEEFEASFNIEHRPVNFEELRKKVRFLPYLVDELQTLYENFEPPPLDNLIKELVREVDDYYQKLIEESIEIDKRIAVRNRLKRETKRKIQYIQDNIETITVDEYLELFPKLKKEIEEDIKERRWLKGIDL</sequence>
<dbReference type="GO" id="GO:0015078">
    <property type="term" value="F:proton transmembrane transporter activity"/>
    <property type="evidence" value="ECO:0007669"/>
    <property type="project" value="InterPro"/>
</dbReference>
<dbReference type="Proteomes" id="UP001061958">
    <property type="component" value="Unassembled WGS sequence"/>
</dbReference>
<dbReference type="Gene3D" id="6.10.280.70">
    <property type="match status" value="1"/>
</dbReference>
<dbReference type="InterPro" id="IPR036228">
    <property type="entry name" value="ATP_synth_F0_dsu_sf_mt"/>
</dbReference>
<reference evidence="2" key="1">
    <citation type="journal article" date="2022" name="Proc. Natl. Acad. Sci. U.S.A.">
        <title>Life cycle and functional genomics of the unicellular red alga Galdieria for elucidating algal and plant evolution and industrial use.</title>
        <authorList>
            <person name="Hirooka S."/>
            <person name="Itabashi T."/>
            <person name="Ichinose T.M."/>
            <person name="Onuma R."/>
            <person name="Fujiwara T."/>
            <person name="Yamashita S."/>
            <person name="Jong L.W."/>
            <person name="Tomita R."/>
            <person name="Iwane A.H."/>
            <person name="Miyagishima S.Y."/>
        </authorList>
    </citation>
    <scope>NUCLEOTIDE SEQUENCE</scope>
    <source>
        <strain evidence="2">NBRC 102759</strain>
    </source>
</reference>
<reference evidence="2" key="2">
    <citation type="submission" date="2022-01" db="EMBL/GenBank/DDBJ databases">
        <authorList>
            <person name="Hirooka S."/>
            <person name="Miyagishima S.Y."/>
        </authorList>
    </citation>
    <scope>NUCLEOTIDE SEQUENCE</scope>
    <source>
        <strain evidence="2">NBRC 102759</strain>
    </source>
</reference>
<evidence type="ECO:0000313" key="2">
    <source>
        <dbReference type="EMBL" id="GJQ08468.1"/>
    </source>
</evidence>
<gene>
    <name evidence="2" type="ORF">GpartN1_g259.t1</name>
</gene>
<name>A0A9C7UMC0_9RHOD</name>